<dbReference type="EMBL" id="JAAMPI010000216">
    <property type="protein sequence ID" value="KAF4633993.1"/>
    <property type="molecule type" value="Genomic_DNA"/>
</dbReference>
<dbReference type="PANTHER" id="PTHR37171">
    <property type="entry name" value="SERINE/THREONINE-PROTEIN KINASE YRZF-RELATED"/>
    <property type="match status" value="1"/>
</dbReference>
<evidence type="ECO:0000313" key="3">
    <source>
        <dbReference type="EMBL" id="KAF4633993.1"/>
    </source>
</evidence>
<dbReference type="InterPro" id="IPR004147">
    <property type="entry name" value="ABC1_dom"/>
</dbReference>
<protein>
    <recommendedName>
        <fullName evidence="2">ABC1 atypical kinase-like domain-containing protein</fullName>
    </recommendedName>
</protein>
<sequence length="802" mass="88879">MANKIPPLLQPYLSLPPEASLILLTSVLGASTNWLVLRFLHGILRGDDVRGGDGVGDRNGDGDGREDREDTKVVLGLDLSKLATKNQFTFIDGLSGLFLPQQKQQQQQRPSSTFTARRNEEKILRDSKLAAVEGDILNAVKNLGGDGSGSGKVVLVIDQLDLLLATTARDGGANGDGVSAVEVGELLMGLREVCFWMWRDRRPDSANVSSYPNLAVSLHLPHSLNSSDSILLTAASAQGVRLVVALSEAGSSLRCNVVSVIYSRLIWGVNIDAGDLIPGLAQLKSLKDASKTAPEQTLVSKHQVSNTAPLPPTLVSLYNQHSPYVNVKPLESEGKGFPPVLEARSSGVTAKLYDPMYYDFDEDRPDPFANCDAAYVHETMAYHHLRPLYGTVIPHFYGSYTVNIPLLDYPSQSRPVRAILYEYIPGFTLQDMNPQDYSQAQRQAIMAAVLDAHSKLWQMDVAHADLHPRNVIVLSVNEGKEAEIRLIDFGQAVCGRRVKMGHMPTPEPEPRSKIIERWFDEDFWDRMMDFGWLVDWPWNDWLRPALKKSVKRTPVNNGNKGTAIQPLPVALSFIQPPQFPHLDLQNASPRKWAELVQAIPDPTEQAKMKNEDAVITEAICLQRGRGPLHLASLQALDKLATTARNEDGEHGLTLLNSKGVTLEMRTLIKQGVKYQRQTGTPIVIFYDYDYLMIMEPPPDLEEQSQQLMCVTLCQEAEKSTEGNLVMCKYNHVAVLIRYIIKAVQKLEGVTPHWTASHTSSLMNDEGSNTNFTPANAQGSAQVRAVTAEVQRQKETSERPFFV</sequence>
<dbReference type="InterPro" id="IPR011009">
    <property type="entry name" value="Kinase-like_dom_sf"/>
</dbReference>
<evidence type="ECO:0000256" key="1">
    <source>
        <dbReference type="SAM" id="MobiDB-lite"/>
    </source>
</evidence>
<reference evidence="3 4" key="1">
    <citation type="submission" date="2020-03" db="EMBL/GenBank/DDBJ databases">
        <title>Draft Genome Sequence of Cudoniella acicularis.</title>
        <authorList>
            <person name="Buettner E."/>
            <person name="Kellner H."/>
        </authorList>
    </citation>
    <scope>NUCLEOTIDE SEQUENCE [LARGE SCALE GENOMIC DNA]</scope>
    <source>
        <strain evidence="3 4">DSM 108380</strain>
    </source>
</reference>
<dbReference type="Proteomes" id="UP000566819">
    <property type="component" value="Unassembled WGS sequence"/>
</dbReference>
<proteinExistence type="predicted"/>
<dbReference type="Gene3D" id="1.10.510.10">
    <property type="entry name" value="Transferase(Phosphotransferase) domain 1"/>
    <property type="match status" value="1"/>
</dbReference>
<organism evidence="3 4">
    <name type="scientific">Cudoniella acicularis</name>
    <dbReference type="NCBI Taxonomy" id="354080"/>
    <lineage>
        <taxon>Eukaryota</taxon>
        <taxon>Fungi</taxon>
        <taxon>Dikarya</taxon>
        <taxon>Ascomycota</taxon>
        <taxon>Pezizomycotina</taxon>
        <taxon>Leotiomycetes</taxon>
        <taxon>Helotiales</taxon>
        <taxon>Tricladiaceae</taxon>
        <taxon>Cudoniella</taxon>
    </lineage>
</organism>
<accession>A0A8H4RRG9</accession>
<keyword evidence="4" id="KW-1185">Reference proteome</keyword>
<comment type="caution">
    <text evidence="3">The sequence shown here is derived from an EMBL/GenBank/DDBJ whole genome shotgun (WGS) entry which is preliminary data.</text>
</comment>
<evidence type="ECO:0000259" key="2">
    <source>
        <dbReference type="Pfam" id="PF03109"/>
    </source>
</evidence>
<dbReference type="Gene3D" id="3.40.50.300">
    <property type="entry name" value="P-loop containing nucleotide triphosphate hydrolases"/>
    <property type="match status" value="1"/>
</dbReference>
<feature type="domain" description="ABC1 atypical kinase-like" evidence="2">
    <location>
        <begin position="417"/>
        <end position="491"/>
    </location>
</feature>
<evidence type="ECO:0000313" key="4">
    <source>
        <dbReference type="Proteomes" id="UP000566819"/>
    </source>
</evidence>
<dbReference type="Pfam" id="PF03109">
    <property type="entry name" value="ABC1"/>
    <property type="match status" value="1"/>
</dbReference>
<dbReference type="SUPFAM" id="SSF56112">
    <property type="entry name" value="Protein kinase-like (PK-like)"/>
    <property type="match status" value="1"/>
</dbReference>
<dbReference type="OrthoDB" id="9995306at2759"/>
<dbReference type="PANTHER" id="PTHR37171:SF1">
    <property type="entry name" value="SERINE_THREONINE-PROTEIN KINASE YRZF-RELATED"/>
    <property type="match status" value="1"/>
</dbReference>
<name>A0A8H4RRG9_9HELO</name>
<dbReference type="AlphaFoldDB" id="A0A8H4RRG9"/>
<dbReference type="InterPro" id="IPR052396">
    <property type="entry name" value="Meiotic_Drive_Suppr_Kinase"/>
</dbReference>
<dbReference type="InterPro" id="IPR027417">
    <property type="entry name" value="P-loop_NTPase"/>
</dbReference>
<feature type="region of interest" description="Disordered" evidence="1">
    <location>
        <begin position="50"/>
        <end position="69"/>
    </location>
</feature>
<gene>
    <name evidence="3" type="ORF">G7Y89_g4112</name>
</gene>